<keyword evidence="4" id="KW-1185">Reference proteome</keyword>
<dbReference type="InterPro" id="IPR011330">
    <property type="entry name" value="Glyco_hydro/deAcase_b/a-brl"/>
</dbReference>
<dbReference type="InterPro" id="IPR002509">
    <property type="entry name" value="NODB_dom"/>
</dbReference>
<comment type="caution">
    <text evidence="3">The sequence shown here is derived from an EMBL/GenBank/DDBJ whole genome shotgun (WGS) entry which is preliminary data.</text>
</comment>
<reference evidence="4" key="1">
    <citation type="journal article" date="2019" name="Int. J. Syst. Evol. Microbiol.">
        <title>The Global Catalogue of Microorganisms (GCM) 10K type strain sequencing project: providing services to taxonomists for standard genome sequencing and annotation.</title>
        <authorList>
            <consortium name="The Broad Institute Genomics Platform"/>
            <consortium name="The Broad Institute Genome Sequencing Center for Infectious Disease"/>
            <person name="Wu L."/>
            <person name="Ma J."/>
        </authorList>
    </citation>
    <scope>NUCLEOTIDE SEQUENCE [LARGE SCALE GENOMIC DNA]</scope>
    <source>
        <strain evidence="4">JCM 31037</strain>
    </source>
</reference>
<evidence type="ECO:0000256" key="1">
    <source>
        <dbReference type="SAM" id="MobiDB-lite"/>
    </source>
</evidence>
<dbReference type="EC" id="3.-.-.-" evidence="3"/>
<feature type="compositionally biased region" description="Polar residues" evidence="1">
    <location>
        <begin position="1"/>
        <end position="13"/>
    </location>
</feature>
<name>A0ABW3YEF3_9ACTN</name>
<feature type="domain" description="NodB homology" evidence="2">
    <location>
        <begin position="102"/>
        <end position="283"/>
    </location>
</feature>
<proteinExistence type="predicted"/>
<evidence type="ECO:0000313" key="4">
    <source>
        <dbReference type="Proteomes" id="UP001597260"/>
    </source>
</evidence>
<evidence type="ECO:0000259" key="2">
    <source>
        <dbReference type="PROSITE" id="PS51677"/>
    </source>
</evidence>
<evidence type="ECO:0000313" key="3">
    <source>
        <dbReference type="EMBL" id="MFD1322052.1"/>
    </source>
</evidence>
<dbReference type="Pfam" id="PF01522">
    <property type="entry name" value="Polysacc_deac_1"/>
    <property type="match status" value="1"/>
</dbReference>
<dbReference type="EMBL" id="JBHTMP010000016">
    <property type="protein sequence ID" value="MFD1322052.1"/>
    <property type="molecule type" value="Genomic_DNA"/>
</dbReference>
<dbReference type="GO" id="GO:0016787">
    <property type="term" value="F:hydrolase activity"/>
    <property type="evidence" value="ECO:0007669"/>
    <property type="project" value="UniProtKB-KW"/>
</dbReference>
<dbReference type="PANTHER" id="PTHR10587">
    <property type="entry name" value="GLYCOSYL TRANSFERASE-RELATED"/>
    <property type="match status" value="1"/>
</dbReference>
<sequence>MSDQETNAASAMTGQGRPDPQAPPVPRRRGGLPSRRQLLGGSAAALLGAGLTLGAEQAYAGATRDRPLPFYGGHASAVHAGRRTPPRSAAVQTIWGVDTAKKLIALTFDDGPRPNWTPEVLSILHRTGTRATFFMVGVNARDHGHLVAGRLADHEVGNHTWAHRDLAKLDYRQSRSALTRAHEQLTRLWGREPTLFRPPYGHIAGSSLLAANELGYRVVLWNRQMLESDYRSDPSGLVSYVVESCTPGTILLAHDTGPDDRLVAIRGLARMIEGLRARGFEFVTVSELLAEADQEREWERRPSAGPQ</sequence>
<gene>
    <name evidence="3" type="ORF">ACFQ4H_13200</name>
</gene>
<dbReference type="Gene3D" id="3.20.20.370">
    <property type="entry name" value="Glycoside hydrolase/deacetylase"/>
    <property type="match status" value="1"/>
</dbReference>
<dbReference type="PROSITE" id="PS51677">
    <property type="entry name" value="NODB"/>
    <property type="match status" value="1"/>
</dbReference>
<organism evidence="3 4">
    <name type="scientific">Micromonospora sonneratiae</name>
    <dbReference type="NCBI Taxonomy" id="1184706"/>
    <lineage>
        <taxon>Bacteria</taxon>
        <taxon>Bacillati</taxon>
        <taxon>Actinomycetota</taxon>
        <taxon>Actinomycetes</taxon>
        <taxon>Micromonosporales</taxon>
        <taxon>Micromonosporaceae</taxon>
        <taxon>Micromonospora</taxon>
    </lineage>
</organism>
<dbReference type="CDD" id="cd10917">
    <property type="entry name" value="CE4_NodB_like_6s_7s"/>
    <property type="match status" value="1"/>
</dbReference>
<dbReference type="RefSeq" id="WP_377570548.1">
    <property type="nucleotide sequence ID" value="NZ_JBHTMP010000016.1"/>
</dbReference>
<feature type="region of interest" description="Disordered" evidence="1">
    <location>
        <begin position="1"/>
        <end position="35"/>
    </location>
</feature>
<keyword evidence="3" id="KW-0378">Hydrolase</keyword>
<protein>
    <submittedName>
        <fullName evidence="3">Polysaccharide deacetylase family protein</fullName>
        <ecNumber evidence="3">3.-.-.-</ecNumber>
    </submittedName>
</protein>
<dbReference type="Proteomes" id="UP001597260">
    <property type="component" value="Unassembled WGS sequence"/>
</dbReference>
<dbReference type="InterPro" id="IPR050248">
    <property type="entry name" value="Polysacc_deacetylase_ArnD"/>
</dbReference>
<dbReference type="InterPro" id="IPR006311">
    <property type="entry name" value="TAT_signal"/>
</dbReference>
<dbReference type="SUPFAM" id="SSF88713">
    <property type="entry name" value="Glycoside hydrolase/deacetylase"/>
    <property type="match status" value="1"/>
</dbReference>
<accession>A0ABW3YEF3</accession>
<dbReference type="PROSITE" id="PS51318">
    <property type="entry name" value="TAT"/>
    <property type="match status" value="1"/>
</dbReference>